<accession>A8MJF3</accession>
<feature type="transmembrane region" description="Helical" evidence="1">
    <location>
        <begin position="172"/>
        <end position="189"/>
    </location>
</feature>
<name>A8MJF3_ALKOO</name>
<protein>
    <recommendedName>
        <fullName evidence="4">EamA domain-containing protein</fullName>
    </recommendedName>
</protein>
<sequence length="364" mass="37718">MKEGTFVASATAIAAKKKLSSQFFKKGVTVALLSGLFYGLYTAFLTLGMAKGIWADWYGANTAGLSPFFLTFVLGALGSAVNDSVSGIWALANAGIKGKLGDFFRTIKTVPGVMMILAALIGGPIASAAYVIALQMAGSIVIPIAALNTAVGAILGKILFKQDLNKRMVSGVAICVLAGVLIGTTSLGGDAPEGLLLGIGMALIAALGWGLEGCVAGFGTSMIDSEIGITIRQTTSGLGNLLILLPIFGMVGGNVKLAMDLTLQAFTSGPAMLWFVVSGICSYYTFMLWYKGNGMCGAALGMACNGTYSFWGPFFSWIILGIIFGMEGMALPPVVWVSAVLMAFGILVIAMNPMDLFKKEGGQA</sequence>
<dbReference type="EMBL" id="CP000853">
    <property type="protein sequence ID" value="ABW19935.1"/>
    <property type="molecule type" value="Genomic_DNA"/>
</dbReference>
<dbReference type="eggNOG" id="COG0697">
    <property type="taxonomic scope" value="Bacteria"/>
</dbReference>
<evidence type="ECO:0008006" key="4">
    <source>
        <dbReference type="Google" id="ProtNLM"/>
    </source>
</evidence>
<feature type="transmembrane region" description="Helical" evidence="1">
    <location>
        <begin position="68"/>
        <end position="92"/>
    </location>
</feature>
<feature type="transmembrane region" description="Helical" evidence="1">
    <location>
        <begin position="302"/>
        <end position="324"/>
    </location>
</feature>
<keyword evidence="1" id="KW-1133">Transmembrane helix</keyword>
<evidence type="ECO:0000313" key="2">
    <source>
        <dbReference type="EMBL" id="ABW19935.1"/>
    </source>
</evidence>
<dbReference type="KEGG" id="aoe:Clos_2403"/>
<feature type="transmembrane region" description="Helical" evidence="1">
    <location>
        <begin position="238"/>
        <end position="259"/>
    </location>
</feature>
<reference evidence="3" key="1">
    <citation type="submission" date="2007-10" db="EMBL/GenBank/DDBJ databases">
        <title>Complete genome of Alkaliphilus oremlandii OhILAs.</title>
        <authorList>
            <person name="Copeland A."/>
            <person name="Lucas S."/>
            <person name="Lapidus A."/>
            <person name="Barry K."/>
            <person name="Detter J.C."/>
            <person name="Glavina del Rio T."/>
            <person name="Hammon N."/>
            <person name="Israni S."/>
            <person name="Dalin E."/>
            <person name="Tice H."/>
            <person name="Pitluck S."/>
            <person name="Chain P."/>
            <person name="Malfatti S."/>
            <person name="Shin M."/>
            <person name="Vergez L."/>
            <person name="Schmutz J."/>
            <person name="Larimer F."/>
            <person name="Land M."/>
            <person name="Hauser L."/>
            <person name="Kyrpides N."/>
            <person name="Mikhailova N."/>
            <person name="Stolz J.F."/>
            <person name="Dawson A."/>
            <person name="Fisher E."/>
            <person name="Crable B."/>
            <person name="Perera E."/>
            <person name="Lisak J."/>
            <person name="Ranganathan M."/>
            <person name="Basu P."/>
            <person name="Richardson P."/>
        </authorList>
    </citation>
    <scope>NUCLEOTIDE SEQUENCE [LARGE SCALE GENOMIC DNA]</scope>
    <source>
        <strain evidence="3">OhILAs</strain>
    </source>
</reference>
<feature type="transmembrane region" description="Helical" evidence="1">
    <location>
        <begin position="195"/>
        <end position="218"/>
    </location>
</feature>
<dbReference type="HOGENOM" id="CLU_044169_1_0_9"/>
<feature type="transmembrane region" description="Helical" evidence="1">
    <location>
        <begin position="330"/>
        <end position="350"/>
    </location>
</feature>
<dbReference type="RefSeq" id="WP_012160242.1">
    <property type="nucleotide sequence ID" value="NC_009922.1"/>
</dbReference>
<organism evidence="2 3">
    <name type="scientific">Alkaliphilus oremlandii (strain OhILAs)</name>
    <name type="common">Clostridium oremlandii (strain OhILAs)</name>
    <dbReference type="NCBI Taxonomy" id="350688"/>
    <lineage>
        <taxon>Bacteria</taxon>
        <taxon>Bacillati</taxon>
        <taxon>Bacillota</taxon>
        <taxon>Clostridia</taxon>
        <taxon>Peptostreptococcales</taxon>
        <taxon>Natronincolaceae</taxon>
        <taxon>Alkaliphilus</taxon>
    </lineage>
</organism>
<dbReference type="AlphaFoldDB" id="A8MJF3"/>
<feature type="transmembrane region" description="Helical" evidence="1">
    <location>
        <begin position="113"/>
        <end position="134"/>
    </location>
</feature>
<gene>
    <name evidence="2" type="ordered locus">Clos_2403</name>
</gene>
<evidence type="ECO:0000256" key="1">
    <source>
        <dbReference type="SAM" id="Phobius"/>
    </source>
</evidence>
<keyword evidence="3" id="KW-1185">Reference proteome</keyword>
<dbReference type="STRING" id="350688.Clos_2403"/>
<dbReference type="Proteomes" id="UP000000269">
    <property type="component" value="Chromosome"/>
</dbReference>
<feature type="transmembrane region" description="Helical" evidence="1">
    <location>
        <begin position="27"/>
        <end position="48"/>
    </location>
</feature>
<evidence type="ECO:0000313" key="3">
    <source>
        <dbReference type="Proteomes" id="UP000000269"/>
    </source>
</evidence>
<keyword evidence="1" id="KW-0472">Membrane</keyword>
<dbReference type="OrthoDB" id="5604143at2"/>
<proteinExistence type="predicted"/>
<feature type="transmembrane region" description="Helical" evidence="1">
    <location>
        <begin position="140"/>
        <end position="160"/>
    </location>
</feature>
<keyword evidence="1" id="KW-0812">Transmembrane</keyword>
<feature type="transmembrane region" description="Helical" evidence="1">
    <location>
        <begin position="271"/>
        <end position="290"/>
    </location>
</feature>